<organism evidence="1 2">
    <name type="scientific">Ancylostoma duodenale</name>
    <dbReference type="NCBI Taxonomy" id="51022"/>
    <lineage>
        <taxon>Eukaryota</taxon>
        <taxon>Metazoa</taxon>
        <taxon>Ecdysozoa</taxon>
        <taxon>Nematoda</taxon>
        <taxon>Chromadorea</taxon>
        <taxon>Rhabditida</taxon>
        <taxon>Rhabditina</taxon>
        <taxon>Rhabditomorpha</taxon>
        <taxon>Strongyloidea</taxon>
        <taxon>Ancylostomatidae</taxon>
        <taxon>Ancylostomatinae</taxon>
        <taxon>Ancylostoma</taxon>
    </lineage>
</organism>
<dbReference type="AlphaFoldDB" id="A0A0C2CR66"/>
<proteinExistence type="predicted"/>
<gene>
    <name evidence="1" type="ORF">ANCDUO_17602</name>
</gene>
<reference evidence="1 2" key="1">
    <citation type="submission" date="2013-12" db="EMBL/GenBank/DDBJ databases">
        <title>Draft genome of the parsitic nematode Ancylostoma duodenale.</title>
        <authorList>
            <person name="Mitreva M."/>
        </authorList>
    </citation>
    <scope>NUCLEOTIDE SEQUENCE [LARGE SCALE GENOMIC DNA]</scope>
    <source>
        <strain evidence="1 2">Zhejiang</strain>
    </source>
</reference>
<evidence type="ECO:0000313" key="1">
    <source>
        <dbReference type="EMBL" id="KIH52297.1"/>
    </source>
</evidence>
<name>A0A0C2CR66_9BILA</name>
<evidence type="ECO:0000313" key="2">
    <source>
        <dbReference type="Proteomes" id="UP000054047"/>
    </source>
</evidence>
<dbReference type="Proteomes" id="UP000054047">
    <property type="component" value="Unassembled WGS sequence"/>
</dbReference>
<accession>A0A0C2CR66</accession>
<protein>
    <submittedName>
        <fullName evidence="1">Uncharacterized protein</fullName>
    </submittedName>
</protein>
<sequence>MNAWWTLVMIKWDGDSALTQNGQLNVLLYRLLRGLLFLGGPGGGSKSGKANQRKGGLFRSFFLNK</sequence>
<dbReference type="EMBL" id="KN744008">
    <property type="protein sequence ID" value="KIH52297.1"/>
    <property type="molecule type" value="Genomic_DNA"/>
</dbReference>
<keyword evidence="2" id="KW-1185">Reference proteome</keyword>